<name>A0A166AIF7_9AGAM</name>
<sequence>MQAADNPTNLKRPSESETPLYVSSPKITAEVNSVYFGYEDLYVNGQISCRRHKWLGRFVLKRKLKSLFAKRYMGFPGLLRPVPPTKFPLMEYAAGYDYIGLIASFIRINERAFGEAPSLSSGAAPLPNPPLHRHLSIR</sequence>
<proteinExistence type="predicted"/>
<dbReference type="EMBL" id="KV417660">
    <property type="protein sequence ID" value="KZP11637.1"/>
    <property type="molecule type" value="Genomic_DNA"/>
</dbReference>
<dbReference type="Proteomes" id="UP000076532">
    <property type="component" value="Unassembled WGS sequence"/>
</dbReference>
<evidence type="ECO:0000313" key="2">
    <source>
        <dbReference type="Proteomes" id="UP000076532"/>
    </source>
</evidence>
<gene>
    <name evidence="1" type="ORF">FIBSPDRAFT_1050668</name>
</gene>
<reference evidence="1 2" key="1">
    <citation type="journal article" date="2016" name="Mol. Biol. Evol.">
        <title>Comparative Genomics of Early-Diverging Mushroom-Forming Fungi Provides Insights into the Origins of Lignocellulose Decay Capabilities.</title>
        <authorList>
            <person name="Nagy L.G."/>
            <person name="Riley R."/>
            <person name="Tritt A."/>
            <person name="Adam C."/>
            <person name="Daum C."/>
            <person name="Floudas D."/>
            <person name="Sun H."/>
            <person name="Yadav J.S."/>
            <person name="Pangilinan J."/>
            <person name="Larsson K.H."/>
            <person name="Matsuura K."/>
            <person name="Barry K."/>
            <person name="Labutti K."/>
            <person name="Kuo R."/>
            <person name="Ohm R.A."/>
            <person name="Bhattacharya S.S."/>
            <person name="Shirouzu T."/>
            <person name="Yoshinaga Y."/>
            <person name="Martin F.M."/>
            <person name="Grigoriev I.V."/>
            <person name="Hibbett D.S."/>
        </authorList>
    </citation>
    <scope>NUCLEOTIDE SEQUENCE [LARGE SCALE GENOMIC DNA]</scope>
    <source>
        <strain evidence="1 2">CBS 109695</strain>
    </source>
</reference>
<accession>A0A166AIF7</accession>
<keyword evidence="2" id="KW-1185">Reference proteome</keyword>
<protein>
    <submittedName>
        <fullName evidence="1">Uncharacterized protein</fullName>
    </submittedName>
</protein>
<organism evidence="1 2">
    <name type="scientific">Athelia psychrophila</name>
    <dbReference type="NCBI Taxonomy" id="1759441"/>
    <lineage>
        <taxon>Eukaryota</taxon>
        <taxon>Fungi</taxon>
        <taxon>Dikarya</taxon>
        <taxon>Basidiomycota</taxon>
        <taxon>Agaricomycotina</taxon>
        <taxon>Agaricomycetes</taxon>
        <taxon>Agaricomycetidae</taxon>
        <taxon>Atheliales</taxon>
        <taxon>Atheliaceae</taxon>
        <taxon>Athelia</taxon>
    </lineage>
</organism>
<evidence type="ECO:0000313" key="1">
    <source>
        <dbReference type="EMBL" id="KZP11637.1"/>
    </source>
</evidence>
<dbReference type="AlphaFoldDB" id="A0A166AIF7"/>